<name>A0AA38TC96_9ASTR</name>
<dbReference type="Proteomes" id="UP001172457">
    <property type="component" value="Chromosome 3"/>
</dbReference>
<feature type="compositionally biased region" description="Basic and acidic residues" evidence="2">
    <location>
        <begin position="92"/>
        <end position="118"/>
    </location>
</feature>
<feature type="compositionally biased region" description="Basic residues" evidence="2">
    <location>
        <begin position="73"/>
        <end position="90"/>
    </location>
</feature>
<keyword evidence="5" id="KW-1185">Reference proteome</keyword>
<dbReference type="EMBL" id="JARYMX010000003">
    <property type="protein sequence ID" value="KAJ9557379.1"/>
    <property type="molecule type" value="Genomic_DNA"/>
</dbReference>
<dbReference type="SUPFAM" id="SSF57756">
    <property type="entry name" value="Retrovirus zinc finger-like domains"/>
    <property type="match status" value="1"/>
</dbReference>
<keyword evidence="1" id="KW-0863">Zinc-finger</keyword>
<dbReference type="PROSITE" id="PS50158">
    <property type="entry name" value="ZF_CCHC"/>
    <property type="match status" value="1"/>
</dbReference>
<dbReference type="InterPro" id="IPR036875">
    <property type="entry name" value="Znf_CCHC_sf"/>
</dbReference>
<dbReference type="AlphaFoldDB" id="A0AA38TC96"/>
<keyword evidence="1" id="KW-0479">Metal-binding</keyword>
<reference evidence="4" key="1">
    <citation type="submission" date="2023-03" db="EMBL/GenBank/DDBJ databases">
        <title>Chromosome-scale reference genome and RAD-based genetic map of yellow starthistle (Centaurea solstitialis) reveal putative structural variation and QTLs associated with invader traits.</title>
        <authorList>
            <person name="Reatini B."/>
            <person name="Cang F.A."/>
            <person name="Jiang Q."/>
            <person name="Mckibben M.T.W."/>
            <person name="Barker M.S."/>
            <person name="Rieseberg L.H."/>
            <person name="Dlugosch K.M."/>
        </authorList>
    </citation>
    <scope>NUCLEOTIDE SEQUENCE</scope>
    <source>
        <strain evidence="4">CAN-66</strain>
        <tissue evidence="4">Leaf</tissue>
    </source>
</reference>
<dbReference type="InterPro" id="IPR001878">
    <property type="entry name" value="Znf_CCHC"/>
</dbReference>
<dbReference type="Gene3D" id="4.10.60.10">
    <property type="entry name" value="Zinc finger, CCHC-type"/>
    <property type="match status" value="1"/>
</dbReference>
<evidence type="ECO:0000256" key="1">
    <source>
        <dbReference type="PROSITE-ProRule" id="PRU00047"/>
    </source>
</evidence>
<feature type="domain" description="CCHC-type" evidence="3">
    <location>
        <begin position="137"/>
        <end position="152"/>
    </location>
</feature>
<protein>
    <recommendedName>
        <fullName evidence="3">CCHC-type domain-containing protein</fullName>
    </recommendedName>
</protein>
<evidence type="ECO:0000259" key="3">
    <source>
        <dbReference type="PROSITE" id="PS50158"/>
    </source>
</evidence>
<evidence type="ECO:0000313" key="4">
    <source>
        <dbReference type="EMBL" id="KAJ9557379.1"/>
    </source>
</evidence>
<dbReference type="GO" id="GO:0008270">
    <property type="term" value="F:zinc ion binding"/>
    <property type="evidence" value="ECO:0007669"/>
    <property type="project" value="UniProtKB-KW"/>
</dbReference>
<feature type="region of interest" description="Disordered" evidence="2">
    <location>
        <begin position="72"/>
        <end position="118"/>
    </location>
</feature>
<organism evidence="4 5">
    <name type="scientific">Centaurea solstitialis</name>
    <name type="common">yellow star-thistle</name>
    <dbReference type="NCBI Taxonomy" id="347529"/>
    <lineage>
        <taxon>Eukaryota</taxon>
        <taxon>Viridiplantae</taxon>
        <taxon>Streptophyta</taxon>
        <taxon>Embryophyta</taxon>
        <taxon>Tracheophyta</taxon>
        <taxon>Spermatophyta</taxon>
        <taxon>Magnoliopsida</taxon>
        <taxon>eudicotyledons</taxon>
        <taxon>Gunneridae</taxon>
        <taxon>Pentapetalae</taxon>
        <taxon>asterids</taxon>
        <taxon>campanulids</taxon>
        <taxon>Asterales</taxon>
        <taxon>Asteraceae</taxon>
        <taxon>Carduoideae</taxon>
        <taxon>Cardueae</taxon>
        <taxon>Centaureinae</taxon>
        <taxon>Centaurea</taxon>
    </lineage>
</organism>
<accession>A0AA38TC96</accession>
<evidence type="ECO:0000256" key="2">
    <source>
        <dbReference type="SAM" id="MobiDB-lite"/>
    </source>
</evidence>
<comment type="caution">
    <text evidence="4">The sequence shown here is derived from an EMBL/GenBank/DDBJ whole genome shotgun (WGS) entry which is preliminary data.</text>
</comment>
<keyword evidence="1" id="KW-0862">Zinc</keyword>
<proteinExistence type="predicted"/>
<evidence type="ECO:0000313" key="5">
    <source>
        <dbReference type="Proteomes" id="UP001172457"/>
    </source>
</evidence>
<gene>
    <name evidence="4" type="ORF">OSB04_011993</name>
</gene>
<dbReference type="GO" id="GO:0003676">
    <property type="term" value="F:nucleic acid binding"/>
    <property type="evidence" value="ECO:0007669"/>
    <property type="project" value="InterPro"/>
</dbReference>
<sequence length="185" mass="21624">MGRAQKTTSWQRKALMSQKHNAMNAYEGFKAKETESLSESYRRLNGIYGGTKFRRQEDDIVVKTEKDSLALVTKRHSRSKGRSKAKKYRSSMHFDDKYNPKGDMYRSEKKTEDGYKGHRSYTKEKEFDQEIDDKPTCYQCGKGGHYTKDCAEKIDKKIKLLTKKLALLKKKKNAKGLMVEEENWE</sequence>